<evidence type="ECO:0000313" key="2">
    <source>
        <dbReference type="EMBL" id="CAK9010050.1"/>
    </source>
</evidence>
<accession>A0ABP0J6M2</accession>
<evidence type="ECO:0000256" key="1">
    <source>
        <dbReference type="PROSITE-ProRule" id="PRU00023"/>
    </source>
</evidence>
<protein>
    <submittedName>
        <fullName evidence="2">Uncharacterized protein</fullName>
    </submittedName>
</protein>
<proteinExistence type="predicted"/>
<reference evidence="2 3" key="1">
    <citation type="submission" date="2024-02" db="EMBL/GenBank/DDBJ databases">
        <authorList>
            <person name="Chen Y."/>
            <person name="Shah S."/>
            <person name="Dougan E. K."/>
            <person name="Thang M."/>
            <person name="Chan C."/>
        </authorList>
    </citation>
    <scope>NUCLEOTIDE SEQUENCE [LARGE SCALE GENOMIC DNA]</scope>
</reference>
<dbReference type="InterPro" id="IPR002110">
    <property type="entry name" value="Ankyrin_rpt"/>
</dbReference>
<dbReference type="Gene3D" id="1.25.40.20">
    <property type="entry name" value="Ankyrin repeat-containing domain"/>
    <property type="match status" value="1"/>
</dbReference>
<keyword evidence="1" id="KW-0040">ANK repeat</keyword>
<organism evidence="2 3">
    <name type="scientific">Durusdinium trenchii</name>
    <dbReference type="NCBI Taxonomy" id="1381693"/>
    <lineage>
        <taxon>Eukaryota</taxon>
        <taxon>Sar</taxon>
        <taxon>Alveolata</taxon>
        <taxon>Dinophyceae</taxon>
        <taxon>Suessiales</taxon>
        <taxon>Symbiodiniaceae</taxon>
        <taxon>Durusdinium</taxon>
    </lineage>
</organism>
<dbReference type="PROSITE" id="PS50088">
    <property type="entry name" value="ANK_REPEAT"/>
    <property type="match status" value="1"/>
</dbReference>
<gene>
    <name evidence="2" type="ORF">CCMP2556_LOCUS9928</name>
</gene>
<comment type="caution">
    <text evidence="2">The sequence shown here is derived from an EMBL/GenBank/DDBJ whole genome shotgun (WGS) entry which is preliminary data.</text>
</comment>
<keyword evidence="3" id="KW-1185">Reference proteome</keyword>
<sequence>MRASIQCSEGRSGNSKLLDTEEVCHRRGKELAEARRAVAIFLENNRFDPSNTNSKRGWMVTYPLHEAVKQKNAYIVSKLLLFGADLKAKDIWGRTACDYAGAQQDIMRILQKHADYYRSPDVRPSGYKWQSCPPPRGFEEFFAKLEADPLVQVPSCEAEWLKIRGPKKLRVCDFGADC</sequence>
<dbReference type="SUPFAM" id="SSF48403">
    <property type="entry name" value="Ankyrin repeat"/>
    <property type="match status" value="1"/>
</dbReference>
<evidence type="ECO:0000313" key="3">
    <source>
        <dbReference type="Proteomes" id="UP001642484"/>
    </source>
</evidence>
<feature type="repeat" description="ANK" evidence="1">
    <location>
        <begin position="63"/>
        <end position="91"/>
    </location>
</feature>
<dbReference type="InterPro" id="IPR036770">
    <property type="entry name" value="Ankyrin_rpt-contain_sf"/>
</dbReference>
<dbReference type="Proteomes" id="UP001642484">
    <property type="component" value="Unassembled WGS sequence"/>
</dbReference>
<dbReference type="EMBL" id="CAXAMN010004558">
    <property type="protein sequence ID" value="CAK9010050.1"/>
    <property type="molecule type" value="Genomic_DNA"/>
</dbReference>
<name>A0ABP0J6M2_9DINO</name>